<evidence type="ECO:0000313" key="5">
    <source>
        <dbReference type="Proteomes" id="UP000800036"/>
    </source>
</evidence>
<dbReference type="Pfam" id="PF00264">
    <property type="entry name" value="Tyrosinase"/>
    <property type="match status" value="1"/>
</dbReference>
<gene>
    <name evidence="4" type="ORF">BU23DRAFT_544317</name>
</gene>
<sequence>MFNVNMSSMGGNGVKADYPGVMVHGGGFQPPWDMIPADLGGGYVKDGPFANMAVSLGPIGKNIPEVPSNSQPDGFEHNPRCLRRGVNCYVSSVLYANYTYNSITQANTIELSQQNMLGVPDKNDWGVHMAGHYTIGGDPGGDFYSSPGDPLFYFHHGMVDRIWWIWQMQDLEKRMNVLPDAPAQDDFVDLN</sequence>
<evidence type="ECO:0000313" key="4">
    <source>
        <dbReference type="EMBL" id="KAF1966473.1"/>
    </source>
</evidence>
<proteinExistence type="predicted"/>
<dbReference type="AlphaFoldDB" id="A0A6A5UMK8"/>
<keyword evidence="1" id="KW-0479">Metal-binding</keyword>
<evidence type="ECO:0000259" key="3">
    <source>
        <dbReference type="PROSITE" id="PS00498"/>
    </source>
</evidence>
<dbReference type="InterPro" id="IPR008922">
    <property type="entry name" value="Di-copper_centre_dom_sf"/>
</dbReference>
<dbReference type="Proteomes" id="UP000800036">
    <property type="component" value="Unassembled WGS sequence"/>
</dbReference>
<dbReference type="InterPro" id="IPR050316">
    <property type="entry name" value="Tyrosinase/Hemocyanin"/>
</dbReference>
<name>A0A6A5UMK8_9PLEO</name>
<keyword evidence="5" id="KW-1185">Reference proteome</keyword>
<evidence type="ECO:0000256" key="1">
    <source>
        <dbReference type="ARBA" id="ARBA00022723"/>
    </source>
</evidence>
<dbReference type="InterPro" id="IPR002227">
    <property type="entry name" value="Tyrosinase_Cu-bd"/>
</dbReference>
<protein>
    <submittedName>
        <fullName evidence="4">Di-copper centre-containing protein</fullName>
    </submittedName>
</protein>
<dbReference type="EMBL" id="ML976745">
    <property type="protein sequence ID" value="KAF1966473.1"/>
    <property type="molecule type" value="Genomic_DNA"/>
</dbReference>
<dbReference type="GO" id="GO:0046872">
    <property type="term" value="F:metal ion binding"/>
    <property type="evidence" value="ECO:0007669"/>
    <property type="project" value="UniProtKB-KW"/>
</dbReference>
<organism evidence="4 5">
    <name type="scientific">Bimuria novae-zelandiae CBS 107.79</name>
    <dbReference type="NCBI Taxonomy" id="1447943"/>
    <lineage>
        <taxon>Eukaryota</taxon>
        <taxon>Fungi</taxon>
        <taxon>Dikarya</taxon>
        <taxon>Ascomycota</taxon>
        <taxon>Pezizomycotina</taxon>
        <taxon>Dothideomycetes</taxon>
        <taxon>Pleosporomycetidae</taxon>
        <taxon>Pleosporales</taxon>
        <taxon>Massarineae</taxon>
        <taxon>Didymosphaeriaceae</taxon>
        <taxon>Bimuria</taxon>
    </lineage>
</organism>
<dbReference type="OrthoDB" id="6132182at2759"/>
<feature type="domain" description="Tyrosinase copper-binding" evidence="3">
    <location>
        <begin position="149"/>
        <end position="160"/>
    </location>
</feature>
<dbReference type="SUPFAM" id="SSF48056">
    <property type="entry name" value="Di-copper centre-containing domain"/>
    <property type="match status" value="1"/>
</dbReference>
<keyword evidence="2" id="KW-0560">Oxidoreductase</keyword>
<dbReference type="PANTHER" id="PTHR11474:SF125">
    <property type="entry name" value="N-ACETYL-6-HYDROXYTRYPTOPHAN OXIDASE IVOB-RELATED"/>
    <property type="match status" value="1"/>
</dbReference>
<evidence type="ECO:0000256" key="2">
    <source>
        <dbReference type="ARBA" id="ARBA00023002"/>
    </source>
</evidence>
<dbReference type="PANTHER" id="PTHR11474">
    <property type="entry name" value="TYROSINASE FAMILY MEMBER"/>
    <property type="match status" value="1"/>
</dbReference>
<dbReference type="PROSITE" id="PS00498">
    <property type="entry name" value="TYROSINASE_2"/>
    <property type="match status" value="1"/>
</dbReference>
<dbReference type="Gene3D" id="1.10.1280.10">
    <property type="entry name" value="Di-copper center containing domain from catechol oxidase"/>
    <property type="match status" value="1"/>
</dbReference>
<accession>A0A6A5UMK8</accession>
<reference evidence="4" key="1">
    <citation type="journal article" date="2020" name="Stud. Mycol.">
        <title>101 Dothideomycetes genomes: a test case for predicting lifestyles and emergence of pathogens.</title>
        <authorList>
            <person name="Haridas S."/>
            <person name="Albert R."/>
            <person name="Binder M."/>
            <person name="Bloem J."/>
            <person name="Labutti K."/>
            <person name="Salamov A."/>
            <person name="Andreopoulos B."/>
            <person name="Baker S."/>
            <person name="Barry K."/>
            <person name="Bills G."/>
            <person name="Bluhm B."/>
            <person name="Cannon C."/>
            <person name="Castanera R."/>
            <person name="Culley D."/>
            <person name="Daum C."/>
            <person name="Ezra D."/>
            <person name="Gonzalez J."/>
            <person name="Henrissat B."/>
            <person name="Kuo A."/>
            <person name="Liang C."/>
            <person name="Lipzen A."/>
            <person name="Lutzoni F."/>
            <person name="Magnuson J."/>
            <person name="Mondo S."/>
            <person name="Nolan M."/>
            <person name="Ohm R."/>
            <person name="Pangilinan J."/>
            <person name="Park H.-J."/>
            <person name="Ramirez L."/>
            <person name="Alfaro M."/>
            <person name="Sun H."/>
            <person name="Tritt A."/>
            <person name="Yoshinaga Y."/>
            <person name="Zwiers L.-H."/>
            <person name="Turgeon B."/>
            <person name="Goodwin S."/>
            <person name="Spatafora J."/>
            <person name="Crous P."/>
            <person name="Grigoriev I."/>
        </authorList>
    </citation>
    <scope>NUCLEOTIDE SEQUENCE</scope>
    <source>
        <strain evidence="4">CBS 107.79</strain>
    </source>
</reference>
<dbReference type="GO" id="GO:0016491">
    <property type="term" value="F:oxidoreductase activity"/>
    <property type="evidence" value="ECO:0007669"/>
    <property type="project" value="UniProtKB-KW"/>
</dbReference>